<dbReference type="EMBL" id="PIQJ01000001">
    <property type="protein sequence ID" value="RZQ56587.1"/>
    <property type="molecule type" value="Genomic_DNA"/>
</dbReference>
<accession>A0ACD2HK54</accession>
<dbReference type="Proteomes" id="UP000293092">
    <property type="component" value="Unassembled WGS sequence"/>
</dbReference>
<name>A0ACD2HK54_9GAMM</name>
<proteinExistence type="predicted"/>
<evidence type="ECO:0000313" key="2">
    <source>
        <dbReference type="Proteomes" id="UP000293092"/>
    </source>
</evidence>
<comment type="caution">
    <text evidence="1">The sequence shown here is derived from an EMBL/GenBank/DDBJ whole genome shotgun (WGS) entry which is preliminary data.</text>
</comment>
<reference evidence="1" key="1">
    <citation type="submission" date="2017-11" db="EMBL/GenBank/DDBJ databases">
        <title>Comparative genomic and phylogenomic analyses of the family Idiomarinaceae.</title>
        <authorList>
            <person name="Liu Y."/>
            <person name="Shao Z."/>
        </authorList>
    </citation>
    <scope>NUCLEOTIDE SEQUENCE</scope>
    <source>
        <strain evidence="1">PIN1</strain>
    </source>
</reference>
<keyword evidence="2" id="KW-1185">Reference proteome</keyword>
<evidence type="ECO:0000313" key="1">
    <source>
        <dbReference type="EMBL" id="RZQ56587.1"/>
    </source>
</evidence>
<gene>
    <name evidence="1" type="ORF">CWI82_04655</name>
</gene>
<organism evidence="1 2">
    <name type="scientific">Pseudidiomarina tainanensis</name>
    <dbReference type="NCBI Taxonomy" id="502365"/>
    <lineage>
        <taxon>Bacteria</taxon>
        <taxon>Pseudomonadati</taxon>
        <taxon>Pseudomonadota</taxon>
        <taxon>Gammaproteobacteria</taxon>
        <taxon>Alteromonadales</taxon>
        <taxon>Idiomarinaceae</taxon>
        <taxon>Pseudidiomarina</taxon>
    </lineage>
</organism>
<protein>
    <submittedName>
        <fullName evidence="1">AraC family transcriptional regulator</fullName>
    </submittedName>
</protein>
<sequence length="288" mass="33410">MSDYQGRFEKVINHIEANLDSELDVDTLCKLAYLSKYHFHRQCSAFIGVSVIRLIRLLRLKRAAYQLAYRKHEKVLDIALANGYESHEAFSRIFKKYFEQSPSEFRKEPNWDPWHLKYEPILQLRKDMMSGDTNFNVEVKAFPETLIAVMEHRGAPNLVGHSIQKFIEWRKRNNLPPSKSKTFNLVYDDPNVTAPEDYRFDIACSVDTPIAANDFGIVNKVIPAGRCAVVRHMGSDDSIGEIVSFLYTTWLTNTGAELRDFPIYFERVSFFPDVPENEMITDIYLPIE</sequence>